<comment type="caution">
    <text evidence="2">The sequence shown here is derived from an EMBL/GenBank/DDBJ whole genome shotgun (WGS) entry which is preliminary data.</text>
</comment>
<dbReference type="EMBL" id="BMAT01001486">
    <property type="protein sequence ID" value="GFR86708.1"/>
    <property type="molecule type" value="Genomic_DNA"/>
</dbReference>
<name>A0AAV4GLX3_9GAST</name>
<evidence type="ECO:0000313" key="3">
    <source>
        <dbReference type="Proteomes" id="UP000762676"/>
    </source>
</evidence>
<gene>
    <name evidence="2" type="ORF">ElyMa_000727400</name>
</gene>
<accession>A0AAV4GLX3</accession>
<evidence type="ECO:0000313" key="2">
    <source>
        <dbReference type="EMBL" id="GFR86708.1"/>
    </source>
</evidence>
<protein>
    <submittedName>
        <fullName evidence="2">Uncharacterized protein</fullName>
    </submittedName>
</protein>
<organism evidence="2 3">
    <name type="scientific">Elysia marginata</name>
    <dbReference type="NCBI Taxonomy" id="1093978"/>
    <lineage>
        <taxon>Eukaryota</taxon>
        <taxon>Metazoa</taxon>
        <taxon>Spiralia</taxon>
        <taxon>Lophotrochozoa</taxon>
        <taxon>Mollusca</taxon>
        <taxon>Gastropoda</taxon>
        <taxon>Heterobranchia</taxon>
        <taxon>Euthyneura</taxon>
        <taxon>Panpulmonata</taxon>
        <taxon>Sacoglossa</taxon>
        <taxon>Placobranchoidea</taxon>
        <taxon>Plakobranchidae</taxon>
        <taxon>Elysia</taxon>
    </lineage>
</organism>
<sequence length="112" mass="12676">MNETKTKTRNVGRGLRCQPRPSWKDRRLSEISRCEMSREVGVELIAPPQPINDARAEIETAIGPWIGCRSTWEAGLVVGGEENTNRGTTDWRSLVCRFLPSLKKSCCDSLEW</sequence>
<dbReference type="AlphaFoldDB" id="A0AAV4GLX3"/>
<keyword evidence="3" id="KW-1185">Reference proteome</keyword>
<proteinExistence type="predicted"/>
<evidence type="ECO:0000256" key="1">
    <source>
        <dbReference type="SAM" id="MobiDB-lite"/>
    </source>
</evidence>
<reference evidence="2 3" key="1">
    <citation type="journal article" date="2021" name="Elife">
        <title>Chloroplast acquisition without the gene transfer in kleptoplastic sea slugs, Plakobranchus ocellatus.</title>
        <authorList>
            <person name="Maeda T."/>
            <person name="Takahashi S."/>
            <person name="Yoshida T."/>
            <person name="Shimamura S."/>
            <person name="Takaki Y."/>
            <person name="Nagai Y."/>
            <person name="Toyoda A."/>
            <person name="Suzuki Y."/>
            <person name="Arimoto A."/>
            <person name="Ishii H."/>
            <person name="Satoh N."/>
            <person name="Nishiyama T."/>
            <person name="Hasebe M."/>
            <person name="Maruyama T."/>
            <person name="Minagawa J."/>
            <person name="Obokata J."/>
            <person name="Shigenobu S."/>
        </authorList>
    </citation>
    <scope>NUCLEOTIDE SEQUENCE [LARGE SCALE GENOMIC DNA]</scope>
</reference>
<feature type="region of interest" description="Disordered" evidence="1">
    <location>
        <begin position="1"/>
        <end position="21"/>
    </location>
</feature>
<dbReference type="Proteomes" id="UP000762676">
    <property type="component" value="Unassembled WGS sequence"/>
</dbReference>